<dbReference type="InterPro" id="IPR035965">
    <property type="entry name" value="PAS-like_dom_sf"/>
</dbReference>
<evidence type="ECO:0000256" key="15">
    <source>
        <dbReference type="SAM" id="MobiDB-lite"/>
    </source>
</evidence>
<evidence type="ECO:0000256" key="12">
    <source>
        <dbReference type="ARBA" id="ARBA00023012"/>
    </source>
</evidence>
<dbReference type="InterPro" id="IPR013767">
    <property type="entry name" value="PAS_fold"/>
</dbReference>
<dbReference type="GO" id="GO:0006355">
    <property type="term" value="P:regulation of DNA-templated transcription"/>
    <property type="evidence" value="ECO:0007669"/>
    <property type="project" value="InterPro"/>
</dbReference>
<proteinExistence type="predicted"/>
<dbReference type="GO" id="GO:0000155">
    <property type="term" value="F:phosphorelay sensor kinase activity"/>
    <property type="evidence" value="ECO:0007669"/>
    <property type="project" value="InterPro"/>
</dbReference>
<dbReference type="InterPro" id="IPR005467">
    <property type="entry name" value="His_kinase_dom"/>
</dbReference>
<comment type="caution">
    <text evidence="18">The sequence shown here is derived from an EMBL/GenBank/DDBJ whole genome shotgun (WGS) entry which is preliminary data.</text>
</comment>
<keyword evidence="12" id="KW-0902">Two-component regulatory system</keyword>
<gene>
    <name evidence="18" type="ORF">EIL87_02315</name>
</gene>
<evidence type="ECO:0000256" key="8">
    <source>
        <dbReference type="ARBA" id="ARBA00022741"/>
    </source>
</evidence>
<accession>A0A3R8PB42</accession>
<dbReference type="InterPro" id="IPR050351">
    <property type="entry name" value="BphY/WalK/GraS-like"/>
</dbReference>
<keyword evidence="8" id="KW-0547">Nucleotide-binding</keyword>
<dbReference type="OrthoDB" id="340764at2"/>
<keyword evidence="7" id="KW-0812">Transmembrane</keyword>
<dbReference type="Pfam" id="PF00512">
    <property type="entry name" value="HisKA"/>
    <property type="match status" value="1"/>
</dbReference>
<dbReference type="CDD" id="cd00130">
    <property type="entry name" value="PAS"/>
    <property type="match status" value="1"/>
</dbReference>
<evidence type="ECO:0000256" key="1">
    <source>
        <dbReference type="ARBA" id="ARBA00000085"/>
    </source>
</evidence>
<evidence type="ECO:0000256" key="3">
    <source>
        <dbReference type="ARBA" id="ARBA00004236"/>
    </source>
</evidence>
<evidence type="ECO:0000313" key="19">
    <source>
        <dbReference type="Proteomes" id="UP000274515"/>
    </source>
</evidence>
<dbReference type="AlphaFoldDB" id="A0A3R8PB42"/>
<dbReference type="Gene3D" id="1.10.287.130">
    <property type="match status" value="1"/>
</dbReference>
<comment type="subcellular location">
    <subcellularLocation>
        <location evidence="3">Cell membrane</location>
    </subcellularLocation>
    <subcellularLocation>
        <location evidence="2">Membrane</location>
        <topology evidence="2">Multi-pass membrane protein</topology>
    </subcellularLocation>
</comment>
<keyword evidence="19" id="KW-1185">Reference proteome</keyword>
<feature type="domain" description="Histidine kinase" evidence="16">
    <location>
        <begin position="136"/>
        <end position="347"/>
    </location>
</feature>
<dbReference type="InterPro" id="IPR036097">
    <property type="entry name" value="HisK_dim/P_sf"/>
</dbReference>
<keyword evidence="13" id="KW-0472">Membrane</keyword>
<dbReference type="Gene3D" id="3.30.450.20">
    <property type="entry name" value="PAS domain"/>
    <property type="match status" value="1"/>
</dbReference>
<evidence type="ECO:0000256" key="14">
    <source>
        <dbReference type="ARBA" id="ARBA00039401"/>
    </source>
</evidence>
<evidence type="ECO:0000259" key="17">
    <source>
        <dbReference type="PROSITE" id="PS50112"/>
    </source>
</evidence>
<dbReference type="SUPFAM" id="SSF55874">
    <property type="entry name" value="ATPase domain of HSP90 chaperone/DNA topoisomerase II/histidine kinase"/>
    <property type="match status" value="1"/>
</dbReference>
<organism evidence="18 19">
    <name type="scientific">Saccharopolyspora rhizosphaerae</name>
    <dbReference type="NCBI Taxonomy" id="2492662"/>
    <lineage>
        <taxon>Bacteria</taxon>
        <taxon>Bacillati</taxon>
        <taxon>Actinomycetota</taxon>
        <taxon>Actinomycetes</taxon>
        <taxon>Pseudonocardiales</taxon>
        <taxon>Pseudonocardiaceae</taxon>
        <taxon>Saccharopolyspora</taxon>
    </lineage>
</organism>
<evidence type="ECO:0000259" key="16">
    <source>
        <dbReference type="PROSITE" id="PS50109"/>
    </source>
</evidence>
<dbReference type="GO" id="GO:0030295">
    <property type="term" value="F:protein kinase activator activity"/>
    <property type="evidence" value="ECO:0007669"/>
    <property type="project" value="TreeGrafter"/>
</dbReference>
<dbReference type="InterPro" id="IPR003661">
    <property type="entry name" value="HisK_dim/P_dom"/>
</dbReference>
<keyword evidence="11" id="KW-1133">Transmembrane helix</keyword>
<dbReference type="GO" id="GO:0005524">
    <property type="term" value="F:ATP binding"/>
    <property type="evidence" value="ECO:0007669"/>
    <property type="project" value="UniProtKB-KW"/>
</dbReference>
<dbReference type="SUPFAM" id="SSF47384">
    <property type="entry name" value="Homodimeric domain of signal transducing histidine kinase"/>
    <property type="match status" value="1"/>
</dbReference>
<dbReference type="SMART" id="SM00387">
    <property type="entry name" value="HATPase_c"/>
    <property type="match status" value="1"/>
</dbReference>
<dbReference type="Pfam" id="PF00989">
    <property type="entry name" value="PAS"/>
    <property type="match status" value="1"/>
</dbReference>
<dbReference type="PANTHER" id="PTHR42878:SF7">
    <property type="entry name" value="SENSOR HISTIDINE KINASE GLRK"/>
    <property type="match status" value="1"/>
</dbReference>
<evidence type="ECO:0000256" key="11">
    <source>
        <dbReference type="ARBA" id="ARBA00022989"/>
    </source>
</evidence>
<evidence type="ECO:0000256" key="10">
    <source>
        <dbReference type="ARBA" id="ARBA00022840"/>
    </source>
</evidence>
<dbReference type="PROSITE" id="PS50109">
    <property type="entry name" value="HIS_KIN"/>
    <property type="match status" value="1"/>
</dbReference>
<evidence type="ECO:0000256" key="9">
    <source>
        <dbReference type="ARBA" id="ARBA00022777"/>
    </source>
</evidence>
<evidence type="ECO:0000256" key="7">
    <source>
        <dbReference type="ARBA" id="ARBA00022692"/>
    </source>
</evidence>
<dbReference type="InterPro" id="IPR004358">
    <property type="entry name" value="Sig_transdc_His_kin-like_C"/>
</dbReference>
<evidence type="ECO:0000256" key="4">
    <source>
        <dbReference type="ARBA" id="ARBA00012438"/>
    </source>
</evidence>
<dbReference type="SMART" id="SM00388">
    <property type="entry name" value="HisKA"/>
    <property type="match status" value="1"/>
</dbReference>
<keyword evidence="5" id="KW-0597">Phosphoprotein</keyword>
<keyword evidence="6" id="KW-0808">Transferase</keyword>
<dbReference type="PANTHER" id="PTHR42878">
    <property type="entry name" value="TWO-COMPONENT HISTIDINE KINASE"/>
    <property type="match status" value="1"/>
</dbReference>
<evidence type="ECO:0000256" key="5">
    <source>
        <dbReference type="ARBA" id="ARBA00022553"/>
    </source>
</evidence>
<dbReference type="PROSITE" id="PS50112">
    <property type="entry name" value="PAS"/>
    <property type="match status" value="1"/>
</dbReference>
<dbReference type="GO" id="GO:0007234">
    <property type="term" value="P:osmosensory signaling via phosphorelay pathway"/>
    <property type="evidence" value="ECO:0007669"/>
    <property type="project" value="TreeGrafter"/>
</dbReference>
<protein>
    <recommendedName>
        <fullName evidence="14">Sensor-like histidine kinase SenX3</fullName>
        <ecNumber evidence="4">2.7.13.3</ecNumber>
    </recommendedName>
</protein>
<dbReference type="PRINTS" id="PR00344">
    <property type="entry name" value="BCTRLSENSOR"/>
</dbReference>
<dbReference type="EMBL" id="RSAA01000001">
    <property type="protein sequence ID" value="RRO20712.1"/>
    <property type="molecule type" value="Genomic_DNA"/>
</dbReference>
<dbReference type="InterPro" id="IPR003594">
    <property type="entry name" value="HATPase_dom"/>
</dbReference>
<dbReference type="Pfam" id="PF02518">
    <property type="entry name" value="HATPase_c"/>
    <property type="match status" value="1"/>
</dbReference>
<feature type="domain" description="PAS" evidence="17">
    <location>
        <begin position="27"/>
        <end position="78"/>
    </location>
</feature>
<evidence type="ECO:0000256" key="6">
    <source>
        <dbReference type="ARBA" id="ARBA00022679"/>
    </source>
</evidence>
<name>A0A3R8PB42_9PSEU</name>
<dbReference type="GO" id="GO:0000156">
    <property type="term" value="F:phosphorelay response regulator activity"/>
    <property type="evidence" value="ECO:0007669"/>
    <property type="project" value="TreeGrafter"/>
</dbReference>
<keyword evidence="10" id="KW-0067">ATP-binding</keyword>
<dbReference type="InterPro" id="IPR000014">
    <property type="entry name" value="PAS"/>
</dbReference>
<keyword evidence="9 18" id="KW-0418">Kinase</keyword>
<evidence type="ECO:0000313" key="18">
    <source>
        <dbReference type="EMBL" id="RRO20712.1"/>
    </source>
</evidence>
<evidence type="ECO:0000256" key="13">
    <source>
        <dbReference type="ARBA" id="ARBA00023136"/>
    </source>
</evidence>
<dbReference type="Gene3D" id="3.30.565.10">
    <property type="entry name" value="Histidine kinase-like ATPase, C-terminal domain"/>
    <property type="match status" value="1"/>
</dbReference>
<dbReference type="InterPro" id="IPR036890">
    <property type="entry name" value="HATPase_C_sf"/>
</dbReference>
<dbReference type="Proteomes" id="UP000274515">
    <property type="component" value="Unassembled WGS sequence"/>
</dbReference>
<comment type="catalytic activity">
    <reaction evidence="1">
        <text>ATP + protein L-histidine = ADP + protein N-phospho-L-histidine.</text>
        <dbReference type="EC" id="2.7.13.3"/>
    </reaction>
</comment>
<dbReference type="SUPFAM" id="SSF55785">
    <property type="entry name" value="PYP-like sensor domain (PAS domain)"/>
    <property type="match status" value="1"/>
</dbReference>
<dbReference type="RefSeq" id="WP_125088417.1">
    <property type="nucleotide sequence ID" value="NZ_RSAA01000001.1"/>
</dbReference>
<sequence>MSEPSNAPSGGRRDPGAPSNGGGEQTLVTAAADGIVAVDHNGIIRSCNPAAEALFARPATELVGSSFGFPMVNQETSEIDLLAPGRSPRVVEMRVTTAGWQGEQVHVASLRDVTRRKRVEQELETALERQSAIVAVAAHELRAPVAEIKLLVRSLQDHLSGHGDKRGRDLVEQVLERVDGLWGLMRKLLTASRIDAENARALREPVPVLELILERLAVFGDKARDVTFSCSPDLVAMVDRQEFSEMLTNYLENAFSYGRPPVEINATERSGGVELQVCDHGSGVPEEFAPRMFDRFSRDPNTGRDVEGTGLGLWIVRNLAEANGGSAWYERAESGGACFCLRLEPQQGTGST</sequence>
<evidence type="ECO:0000256" key="2">
    <source>
        <dbReference type="ARBA" id="ARBA00004141"/>
    </source>
</evidence>
<dbReference type="CDD" id="cd00082">
    <property type="entry name" value="HisKA"/>
    <property type="match status" value="1"/>
</dbReference>
<dbReference type="EC" id="2.7.13.3" evidence="4"/>
<reference evidence="18 19" key="1">
    <citation type="submission" date="2018-11" db="EMBL/GenBank/DDBJ databases">
        <title>Saccharopolyspora rhizosphaerae sp. nov., an actinomycete isolated from rhizosphere soil in Thailand.</title>
        <authorList>
            <person name="Intra B."/>
            <person name="Euanorasetr J."/>
            <person name="Take A."/>
            <person name="Inahashi Y."/>
            <person name="Mori M."/>
            <person name="Panbangred W."/>
            <person name="Matsumoto A."/>
        </authorList>
    </citation>
    <scope>NUCLEOTIDE SEQUENCE [LARGE SCALE GENOMIC DNA]</scope>
    <source>
        <strain evidence="18 19">H219</strain>
    </source>
</reference>
<feature type="region of interest" description="Disordered" evidence="15">
    <location>
        <begin position="1"/>
        <end position="25"/>
    </location>
</feature>
<dbReference type="GO" id="GO:0005886">
    <property type="term" value="C:plasma membrane"/>
    <property type="evidence" value="ECO:0007669"/>
    <property type="project" value="UniProtKB-SubCell"/>
</dbReference>